<proteinExistence type="predicted"/>
<sequence length="415" mass="46778">MNILWITNILLPETTALLTGNSVHKGSGGWLVSSSQALIDSGEVKLSLVSVSPKVKELTELKGKEMTYYVLPRCSKVEYYESLMKEVSKRVQPDLVHIHGTEWPYGLAYMNACTTKNVLISIQGVLGVIADCYIDGLSKWQIVRNITIRDLRLKTILGEKQDYEKRAGYETLALKKAKYVIGRTSFDKQYVMSVNPELNYHFCNESLREEFYQSQWEYVKCTPHTIFLSQANYPIKGLHQILRALPMVIAKYPNVKVRIAGTDITLHKTMAEKMKYSGYGKIIYKLIRKYHLESVVSFTGLLSAQEMVDELLKSNLYVCPSSCENSSNSIAEAQILGVPCLASRRGGNPDMIPDGECGQCFEFDDIEGLAESICNMFEVSKSFDNTHVREMAIARHDQTTNLKATLSIYKSIING</sequence>
<feature type="domain" description="Glycosyl transferase family 1" evidence="1">
    <location>
        <begin position="232"/>
        <end position="376"/>
    </location>
</feature>
<dbReference type="GO" id="GO:0016757">
    <property type="term" value="F:glycosyltransferase activity"/>
    <property type="evidence" value="ECO:0007669"/>
    <property type="project" value="InterPro"/>
</dbReference>
<protein>
    <recommendedName>
        <fullName evidence="1">Glycosyl transferase family 1 domain-containing protein</fullName>
    </recommendedName>
</protein>
<gene>
    <name evidence="2" type="ORF">HMPREF1071_02709</name>
</gene>
<comment type="caution">
    <text evidence="2">The sequence shown here is derived from an EMBL/GenBank/DDBJ whole genome shotgun (WGS) entry which is preliminary data.</text>
</comment>
<dbReference type="EMBL" id="AGXV01000032">
    <property type="protein sequence ID" value="EIY62089.1"/>
    <property type="molecule type" value="Genomic_DNA"/>
</dbReference>
<dbReference type="Proteomes" id="UP000005150">
    <property type="component" value="Unassembled WGS sequence"/>
</dbReference>
<dbReference type="PANTHER" id="PTHR12526:SF630">
    <property type="entry name" value="GLYCOSYLTRANSFERASE"/>
    <property type="match status" value="1"/>
</dbReference>
<dbReference type="Gene3D" id="3.40.50.2000">
    <property type="entry name" value="Glycogen Phosphorylase B"/>
    <property type="match status" value="1"/>
</dbReference>
<dbReference type="CDD" id="cd03801">
    <property type="entry name" value="GT4_PimA-like"/>
    <property type="match status" value="1"/>
</dbReference>
<dbReference type="RefSeq" id="WP_007480603.1">
    <property type="nucleotide sequence ID" value="NZ_JH724308.1"/>
</dbReference>
<name>I9HPF3_9BACE</name>
<dbReference type="GeneID" id="93116913"/>
<dbReference type="HOGENOM" id="CLU_053837_0_0_10"/>
<reference evidence="2 3" key="1">
    <citation type="submission" date="2012-02" db="EMBL/GenBank/DDBJ databases">
        <title>The Genome Sequence of Bacteroides salyersiae CL02T12C01.</title>
        <authorList>
            <consortium name="The Broad Institute Genome Sequencing Platform"/>
            <person name="Earl A."/>
            <person name="Ward D."/>
            <person name="Feldgarden M."/>
            <person name="Gevers D."/>
            <person name="Zitomersky N.L."/>
            <person name="Coyne M.J."/>
            <person name="Comstock L.E."/>
            <person name="Young S.K."/>
            <person name="Zeng Q."/>
            <person name="Gargeya S."/>
            <person name="Fitzgerald M."/>
            <person name="Haas B."/>
            <person name="Abouelleil A."/>
            <person name="Alvarado L."/>
            <person name="Arachchi H.M."/>
            <person name="Berlin A."/>
            <person name="Chapman S.B."/>
            <person name="Gearin G."/>
            <person name="Goldberg J."/>
            <person name="Griggs A."/>
            <person name="Gujja S."/>
            <person name="Hansen M."/>
            <person name="Heiman D."/>
            <person name="Howarth C."/>
            <person name="Larimer J."/>
            <person name="Lui A."/>
            <person name="MacDonald P.J.P."/>
            <person name="McCowen C."/>
            <person name="Montmayeur A."/>
            <person name="Murphy C."/>
            <person name="Neiman D."/>
            <person name="Pearson M."/>
            <person name="Priest M."/>
            <person name="Roberts A."/>
            <person name="Saif S."/>
            <person name="Shea T."/>
            <person name="Sisk P."/>
            <person name="Stolte C."/>
            <person name="Sykes S."/>
            <person name="Wortman J."/>
            <person name="Nusbaum C."/>
            <person name="Birren B."/>
        </authorList>
    </citation>
    <scope>NUCLEOTIDE SEQUENCE [LARGE SCALE GENOMIC DNA]</scope>
    <source>
        <strain evidence="2 3">CL02T12C01</strain>
    </source>
</reference>
<evidence type="ECO:0000313" key="3">
    <source>
        <dbReference type="Proteomes" id="UP000005150"/>
    </source>
</evidence>
<dbReference type="InterPro" id="IPR001296">
    <property type="entry name" value="Glyco_trans_1"/>
</dbReference>
<dbReference type="PANTHER" id="PTHR12526">
    <property type="entry name" value="GLYCOSYLTRANSFERASE"/>
    <property type="match status" value="1"/>
</dbReference>
<dbReference type="PATRIC" id="fig|997887.3.peg.2816"/>
<evidence type="ECO:0000313" key="2">
    <source>
        <dbReference type="EMBL" id="EIY62089.1"/>
    </source>
</evidence>
<keyword evidence="3" id="KW-1185">Reference proteome</keyword>
<accession>I9HPF3</accession>
<dbReference type="Pfam" id="PF00534">
    <property type="entry name" value="Glycos_transf_1"/>
    <property type="match status" value="1"/>
</dbReference>
<dbReference type="SUPFAM" id="SSF53756">
    <property type="entry name" value="UDP-Glycosyltransferase/glycogen phosphorylase"/>
    <property type="match status" value="1"/>
</dbReference>
<dbReference type="OrthoDB" id="1096251at2"/>
<organism evidence="2 3">
    <name type="scientific">Bacteroides salyersiae CL02T12C01</name>
    <dbReference type="NCBI Taxonomy" id="997887"/>
    <lineage>
        <taxon>Bacteria</taxon>
        <taxon>Pseudomonadati</taxon>
        <taxon>Bacteroidota</taxon>
        <taxon>Bacteroidia</taxon>
        <taxon>Bacteroidales</taxon>
        <taxon>Bacteroidaceae</taxon>
        <taxon>Bacteroides</taxon>
    </lineage>
</organism>
<evidence type="ECO:0000259" key="1">
    <source>
        <dbReference type="Pfam" id="PF00534"/>
    </source>
</evidence>
<dbReference type="AlphaFoldDB" id="I9HPF3"/>